<dbReference type="EMBL" id="KI912110">
    <property type="protein sequence ID" value="ETS84544.1"/>
    <property type="molecule type" value="Genomic_DNA"/>
</dbReference>
<sequence length="615" mass="68713">MGDEYPSEERTEPFSESEMLLRLSRNVEVSKSFESFEDDTVPLDDLIIDDNHHQQGIRILVRPLTRTRSVSPGSDNCEWLALRAEVADAQRPKSKVLAVTQTSKDINFSLRIPGETGLDETRPPIWCELYYDPASDNQILLNRSDIPIALARLSLSLGSDDGATYDQEVIPGTTMELSPGSWRISLYGSDILDFRILAKRPAALWIPQEDSSPPSFVTSNALLNSSGKRSLSPDDSDDEDASTGKRVRTEESIGKDDDGVIMFYPRPTAEPLVFPLPHSPKGKEVSIPSGHALLQVQKDETVSIPGGELDQYFLTKRNQIATTAASSVFTAEHSQVPDGVITVKVLKTRGTNPNARPQDNHRNVIRQADIWLREYRSQEDMKHKSIVKLYGGDARYLSLYMEHIDGKDLAARGVWRDTANDVFLGTRNDALRILKDIAGALNYVHQRRRVHNDIKPANILYSPDRGAVLCDFGLSTRTSDPATNGGTPYYVPPEFIGQKLRGSASDVWALGVTMLYVLKKITFPDARGRQGHPKQLYWMIAEINRRTHHSSTNKTPSAVYQMQQWLSEVNAAKAKLNPRDKLHVLVSQMLTPSPNQRITMAKVMNELSKDATLDN</sequence>
<organism evidence="3 4">
    <name type="scientific">Pestalotiopsis fici (strain W106-1 / CGMCC3.15140)</name>
    <dbReference type="NCBI Taxonomy" id="1229662"/>
    <lineage>
        <taxon>Eukaryota</taxon>
        <taxon>Fungi</taxon>
        <taxon>Dikarya</taxon>
        <taxon>Ascomycota</taxon>
        <taxon>Pezizomycotina</taxon>
        <taxon>Sordariomycetes</taxon>
        <taxon>Xylariomycetidae</taxon>
        <taxon>Amphisphaeriales</taxon>
        <taxon>Sporocadaceae</taxon>
        <taxon>Pestalotiopsis</taxon>
    </lineage>
</organism>
<accession>W3XEV3</accession>
<feature type="compositionally biased region" description="Polar residues" evidence="1">
    <location>
        <begin position="209"/>
        <end position="229"/>
    </location>
</feature>
<dbReference type="PANTHER" id="PTHR44167">
    <property type="entry name" value="OVARIAN-SPECIFIC SERINE/THREONINE-PROTEIN KINASE LOK-RELATED"/>
    <property type="match status" value="1"/>
</dbReference>
<dbReference type="GO" id="GO:0005524">
    <property type="term" value="F:ATP binding"/>
    <property type="evidence" value="ECO:0007669"/>
    <property type="project" value="InterPro"/>
</dbReference>
<feature type="domain" description="Protein kinase" evidence="2">
    <location>
        <begin position="314"/>
        <end position="613"/>
    </location>
</feature>
<dbReference type="PROSITE" id="PS50011">
    <property type="entry name" value="PROTEIN_KINASE_DOM"/>
    <property type="match status" value="1"/>
</dbReference>
<dbReference type="InParanoid" id="W3XEV3"/>
<dbReference type="Pfam" id="PF00069">
    <property type="entry name" value="Pkinase"/>
    <property type="match status" value="1"/>
</dbReference>
<dbReference type="Proteomes" id="UP000030651">
    <property type="component" value="Unassembled WGS sequence"/>
</dbReference>
<dbReference type="SUPFAM" id="SSF56112">
    <property type="entry name" value="Protein kinase-like (PK-like)"/>
    <property type="match status" value="1"/>
</dbReference>
<evidence type="ECO:0000313" key="4">
    <source>
        <dbReference type="Proteomes" id="UP000030651"/>
    </source>
</evidence>
<dbReference type="InterPro" id="IPR011009">
    <property type="entry name" value="Kinase-like_dom_sf"/>
</dbReference>
<dbReference type="GO" id="GO:0005737">
    <property type="term" value="C:cytoplasm"/>
    <property type="evidence" value="ECO:0007669"/>
    <property type="project" value="TreeGrafter"/>
</dbReference>
<dbReference type="SMART" id="SM00220">
    <property type="entry name" value="S_TKc"/>
    <property type="match status" value="1"/>
</dbReference>
<proteinExistence type="predicted"/>
<feature type="region of interest" description="Disordered" evidence="1">
    <location>
        <begin position="209"/>
        <end position="252"/>
    </location>
</feature>
<dbReference type="STRING" id="1229662.W3XEV3"/>
<protein>
    <recommendedName>
        <fullName evidence="2">Protein kinase domain-containing protein</fullName>
    </recommendedName>
</protein>
<reference evidence="4" key="1">
    <citation type="journal article" date="2015" name="BMC Genomics">
        <title>Genomic and transcriptomic analysis of the endophytic fungus Pestalotiopsis fici reveals its lifestyle and high potential for synthesis of natural products.</title>
        <authorList>
            <person name="Wang X."/>
            <person name="Zhang X."/>
            <person name="Liu L."/>
            <person name="Xiang M."/>
            <person name="Wang W."/>
            <person name="Sun X."/>
            <person name="Che Y."/>
            <person name="Guo L."/>
            <person name="Liu G."/>
            <person name="Guo L."/>
            <person name="Wang C."/>
            <person name="Yin W.B."/>
            <person name="Stadler M."/>
            <person name="Zhang X."/>
            <person name="Liu X."/>
        </authorList>
    </citation>
    <scope>NUCLEOTIDE SEQUENCE [LARGE SCALE GENOMIC DNA]</scope>
    <source>
        <strain evidence="4">W106-1 / CGMCC3.15140</strain>
    </source>
</reference>
<dbReference type="GeneID" id="19267582"/>
<keyword evidence="4" id="KW-1185">Reference proteome</keyword>
<name>W3XEV3_PESFW</name>
<dbReference type="OMA" id="NCQWLAL"/>
<dbReference type="eggNOG" id="KOG0032">
    <property type="taxonomic scope" value="Eukaryota"/>
</dbReference>
<dbReference type="KEGG" id="pfy:PFICI_02569"/>
<dbReference type="InterPro" id="IPR000719">
    <property type="entry name" value="Prot_kinase_dom"/>
</dbReference>
<dbReference type="RefSeq" id="XP_007829341.1">
    <property type="nucleotide sequence ID" value="XM_007831150.1"/>
</dbReference>
<dbReference type="GO" id="GO:0004674">
    <property type="term" value="F:protein serine/threonine kinase activity"/>
    <property type="evidence" value="ECO:0007669"/>
    <property type="project" value="TreeGrafter"/>
</dbReference>
<dbReference type="Gene3D" id="1.10.510.10">
    <property type="entry name" value="Transferase(Phosphotransferase) domain 1"/>
    <property type="match status" value="1"/>
</dbReference>
<dbReference type="GO" id="GO:0005634">
    <property type="term" value="C:nucleus"/>
    <property type="evidence" value="ECO:0007669"/>
    <property type="project" value="TreeGrafter"/>
</dbReference>
<dbReference type="OrthoDB" id="346907at2759"/>
<dbReference type="GO" id="GO:0044773">
    <property type="term" value="P:mitotic DNA damage checkpoint signaling"/>
    <property type="evidence" value="ECO:0007669"/>
    <property type="project" value="TreeGrafter"/>
</dbReference>
<evidence type="ECO:0000256" key="1">
    <source>
        <dbReference type="SAM" id="MobiDB-lite"/>
    </source>
</evidence>
<evidence type="ECO:0000313" key="3">
    <source>
        <dbReference type="EMBL" id="ETS84544.1"/>
    </source>
</evidence>
<dbReference type="HOGENOM" id="CLU_021323_1_0_1"/>
<dbReference type="AlphaFoldDB" id="W3XEV3"/>
<gene>
    <name evidence="3" type="ORF">PFICI_02569</name>
</gene>
<dbReference type="PANTHER" id="PTHR44167:SF24">
    <property type="entry name" value="SERINE_THREONINE-PROTEIN KINASE CHK2"/>
    <property type="match status" value="1"/>
</dbReference>
<evidence type="ECO:0000259" key="2">
    <source>
        <dbReference type="PROSITE" id="PS50011"/>
    </source>
</evidence>